<keyword evidence="2" id="KW-1185">Reference proteome</keyword>
<evidence type="ECO:0000313" key="1">
    <source>
        <dbReference type="EMBL" id="QDH23482.1"/>
    </source>
</evidence>
<gene>
    <name evidence="1" type="ORF">FFV09_23020</name>
</gene>
<dbReference type="AlphaFoldDB" id="A0A4Y6V0A7"/>
<sequence>MSGAYWVTTEKGYHATLELAERMGTPAARQVADLFRPGEPLRPPYDREVPACWVDDGWVRLAEPAPPTDAAEDVQVAGSPPADGQVVFSF</sequence>
<dbReference type="KEGG" id="saca:FFV09_23020"/>
<proteinExistence type="predicted"/>
<reference evidence="1 2" key="1">
    <citation type="submission" date="2019-06" db="EMBL/GenBank/DDBJ databases">
        <title>Saccharibacillus brassicae sp. nov., an endophytic bacterium isolated from Chinese cabbage seeds (Brassica pekinensis).</title>
        <authorList>
            <person name="Jiang L."/>
            <person name="Lee J."/>
            <person name="Kim S.W."/>
        </authorList>
    </citation>
    <scope>NUCLEOTIDE SEQUENCE [LARGE SCALE GENOMIC DNA]</scope>
    <source>
        <strain evidence="2">KCTC 43072 / ATSA2</strain>
    </source>
</reference>
<dbReference type="RefSeq" id="WP_141450025.1">
    <property type="nucleotide sequence ID" value="NZ_CP041217.1"/>
</dbReference>
<organism evidence="1 2">
    <name type="scientific">Saccharibacillus brassicae</name>
    <dbReference type="NCBI Taxonomy" id="2583377"/>
    <lineage>
        <taxon>Bacteria</taxon>
        <taxon>Bacillati</taxon>
        <taxon>Bacillota</taxon>
        <taxon>Bacilli</taxon>
        <taxon>Bacillales</taxon>
        <taxon>Paenibacillaceae</taxon>
        <taxon>Saccharibacillus</taxon>
    </lineage>
</organism>
<protein>
    <submittedName>
        <fullName evidence="1">Uncharacterized protein</fullName>
    </submittedName>
</protein>
<name>A0A4Y6V0A7_SACBS</name>
<evidence type="ECO:0000313" key="2">
    <source>
        <dbReference type="Proteomes" id="UP000316968"/>
    </source>
</evidence>
<dbReference type="EMBL" id="CP041217">
    <property type="protein sequence ID" value="QDH23482.1"/>
    <property type="molecule type" value="Genomic_DNA"/>
</dbReference>
<dbReference type="Proteomes" id="UP000316968">
    <property type="component" value="Chromosome"/>
</dbReference>
<accession>A0A4Y6V0A7</accession>